<evidence type="ECO:0000313" key="2">
    <source>
        <dbReference type="Proteomes" id="UP000062519"/>
    </source>
</evidence>
<dbReference type="KEGG" id="buu:WS70_17005"/>
<keyword evidence="2" id="KW-1185">Reference proteome</keyword>
<accession>A0A1B4FI29</accession>
<reference evidence="1 2" key="1">
    <citation type="submission" date="2015-12" db="EMBL/GenBank/DDBJ databases">
        <title>Diversity of Burkholderia near neighbor genomes.</title>
        <authorList>
            <person name="Sahl J."/>
            <person name="Wagner D."/>
            <person name="Keim P."/>
        </authorList>
    </citation>
    <scope>NUCLEOTIDE SEQUENCE [LARGE SCALE GENOMIC DNA]</scope>
    <source>
        <strain evidence="1 2">BDU6</strain>
    </source>
</reference>
<sequence>MTQFSEQLPADDTNSEIRYRNAVRYVMCEQIAELRALKLHGHFPWASCALRIDVCSRLEELGGLAGEW</sequence>
<name>A0A1B4FI29_9BURK</name>
<evidence type="ECO:0000313" key="1">
    <source>
        <dbReference type="EMBL" id="AOJ03331.1"/>
    </source>
</evidence>
<dbReference type="EMBL" id="CP013386">
    <property type="protein sequence ID" value="AOJ03331.1"/>
    <property type="molecule type" value="Genomic_DNA"/>
</dbReference>
<dbReference type="Proteomes" id="UP000062519">
    <property type="component" value="Chromosome 1"/>
</dbReference>
<proteinExistence type="predicted"/>
<dbReference type="RefSeq" id="WP_059596582.1">
    <property type="nucleotide sequence ID" value="NZ_CP013386.1"/>
</dbReference>
<gene>
    <name evidence="1" type="ORF">WS70_17005</name>
</gene>
<dbReference type="AlphaFoldDB" id="A0A1B4FI29"/>
<protein>
    <submittedName>
        <fullName evidence="1">Uncharacterized protein</fullName>
    </submittedName>
</protein>
<organism evidence="1 2">
    <name type="scientific">Burkholderia mayonis</name>
    <dbReference type="NCBI Taxonomy" id="1385591"/>
    <lineage>
        <taxon>Bacteria</taxon>
        <taxon>Pseudomonadati</taxon>
        <taxon>Pseudomonadota</taxon>
        <taxon>Betaproteobacteria</taxon>
        <taxon>Burkholderiales</taxon>
        <taxon>Burkholderiaceae</taxon>
        <taxon>Burkholderia</taxon>
        <taxon>pseudomallei group</taxon>
    </lineage>
</organism>